<evidence type="ECO:0000313" key="3">
    <source>
        <dbReference type="Proteomes" id="UP001629953"/>
    </source>
</evidence>
<dbReference type="InterPro" id="IPR048809">
    <property type="entry name" value="GspA_C39-like"/>
</dbReference>
<dbReference type="InterPro" id="IPR003593">
    <property type="entry name" value="AAA+_ATPase"/>
</dbReference>
<dbReference type="PANTHER" id="PTHR35894">
    <property type="entry name" value="GENERAL SECRETION PATHWAY PROTEIN A-RELATED"/>
    <property type="match status" value="1"/>
</dbReference>
<dbReference type="Pfam" id="PF13401">
    <property type="entry name" value="AAA_22"/>
    <property type="match status" value="1"/>
</dbReference>
<dbReference type="InterPro" id="IPR027417">
    <property type="entry name" value="P-loop_NTPase"/>
</dbReference>
<protein>
    <submittedName>
        <fullName evidence="2">AAA family ATPase</fullName>
    </submittedName>
</protein>
<dbReference type="Gene3D" id="1.10.101.10">
    <property type="entry name" value="PGBD-like superfamily/PGBD"/>
    <property type="match status" value="1"/>
</dbReference>
<evidence type="ECO:0000313" key="2">
    <source>
        <dbReference type="EMBL" id="MFM2486529.1"/>
    </source>
</evidence>
<dbReference type="SUPFAM" id="SSF47090">
    <property type="entry name" value="PGBD-like"/>
    <property type="match status" value="1"/>
</dbReference>
<dbReference type="InterPro" id="IPR052026">
    <property type="entry name" value="ExeA_AAA_ATPase_DNA-bind"/>
</dbReference>
<dbReference type="Pfam" id="PF01471">
    <property type="entry name" value="PG_binding_1"/>
    <property type="match status" value="1"/>
</dbReference>
<comment type="caution">
    <text evidence="2">The sequence shown here is derived from an EMBL/GenBank/DDBJ whole genome shotgun (WGS) entry which is preliminary data.</text>
</comment>
<dbReference type="InterPro" id="IPR036365">
    <property type="entry name" value="PGBD-like_sf"/>
</dbReference>
<dbReference type="InterPro" id="IPR002477">
    <property type="entry name" value="Peptidoglycan-bd-like"/>
</dbReference>
<dbReference type="SUPFAM" id="SSF52540">
    <property type="entry name" value="P-loop containing nucleoside triphosphate hydrolases"/>
    <property type="match status" value="1"/>
</dbReference>
<dbReference type="EMBL" id="JBEQCT010000009">
    <property type="protein sequence ID" value="MFM2486529.1"/>
    <property type="molecule type" value="Genomic_DNA"/>
</dbReference>
<dbReference type="Gene3D" id="3.90.70.10">
    <property type="entry name" value="Cysteine proteinases"/>
    <property type="match status" value="1"/>
</dbReference>
<sequence length="519" mass="58442">MYHNYFAMRENPFSIAPNPAFLFISDRHREALAHLRYGLEDTGGFVLLTGEVGTGKTTLARTLLRDLDEHTKVASLLNPQLSGVELLGAVCDGFAIDYPANAGMKMLTDRLSQFLLNWHQQGGKSLLLVDEAQQLSMDALELLRLLTNLETDTQKLLRIVLVGQPELQLMLRQRAMRQISQRITARYQLLPFSLEQTREYIHYRLAVVDCHQTLFSRRAIACIYRLTGGVARLINLLCDRALLGAYNNGESQVSLAVLHQSSMELELTVTQPLLSRSFQVAVWLLLVAVGAAGLGWHLTPRRVDSHAQLLFDKTRQAHQQQWIALIQSADQPVISLQRLFAVWGYQVPFTQVHCSLSDAVGLQCLQGQASLAQLLKWNTPAVVSLDYQGHIGYALLRYQQGSQLILWLANQQLQVTSDWFKQHWQGDYVLLWQPPAGGSLPLKQGSKGPAVAQLSQTLNLLSETKRAPTSIYNEALRQQVSDFQKRYQMPVDGVMGPYTWLLLQHIVHPEQPSLQESHS</sequence>
<dbReference type="PANTHER" id="PTHR35894:SF1">
    <property type="entry name" value="PHOSPHORIBULOKINASE _ URIDINE KINASE FAMILY"/>
    <property type="match status" value="1"/>
</dbReference>
<proteinExistence type="predicted"/>
<organism evidence="2 3">
    <name type="scientific">Celerinatantimonas yamalensis</name>
    <dbReference type="NCBI Taxonomy" id="559956"/>
    <lineage>
        <taxon>Bacteria</taxon>
        <taxon>Pseudomonadati</taxon>
        <taxon>Pseudomonadota</taxon>
        <taxon>Gammaproteobacteria</taxon>
        <taxon>Celerinatantimonadaceae</taxon>
        <taxon>Celerinatantimonas</taxon>
    </lineage>
</organism>
<reference evidence="2 3" key="1">
    <citation type="journal article" date="2013" name="Int. J. Syst. Evol. Microbiol.">
        <title>Celerinatantimonas yamalensis sp. nov., a cold-adapted diazotrophic bacterium from a cold permafrost brine.</title>
        <authorList>
            <person name="Shcherbakova V."/>
            <person name="Chuvilskaya N."/>
            <person name="Rivkina E."/>
            <person name="Demidov N."/>
            <person name="Uchaeva V."/>
            <person name="Suetin S."/>
            <person name="Suzina N."/>
            <person name="Gilichinsky D."/>
        </authorList>
    </citation>
    <scope>NUCLEOTIDE SEQUENCE [LARGE SCALE GENOMIC DNA]</scope>
    <source>
        <strain evidence="2 3">C7</strain>
    </source>
</reference>
<evidence type="ECO:0000259" key="1">
    <source>
        <dbReference type="SMART" id="SM00382"/>
    </source>
</evidence>
<dbReference type="InterPro" id="IPR049945">
    <property type="entry name" value="AAA_22"/>
</dbReference>
<dbReference type="CDD" id="cd00009">
    <property type="entry name" value="AAA"/>
    <property type="match status" value="1"/>
</dbReference>
<accession>A0ABW9GA25</accession>
<dbReference type="Proteomes" id="UP001629953">
    <property type="component" value="Unassembled WGS sequence"/>
</dbReference>
<dbReference type="Pfam" id="PF21327">
    <property type="entry name" value="GspA_C39-like"/>
    <property type="match status" value="1"/>
</dbReference>
<dbReference type="RefSeq" id="WP_408624833.1">
    <property type="nucleotide sequence ID" value="NZ_JBEQCT010000009.1"/>
</dbReference>
<gene>
    <name evidence="2" type="ORF">ABUE30_15965</name>
</gene>
<dbReference type="SMART" id="SM00382">
    <property type="entry name" value="AAA"/>
    <property type="match status" value="1"/>
</dbReference>
<dbReference type="InterPro" id="IPR036366">
    <property type="entry name" value="PGBDSf"/>
</dbReference>
<dbReference type="Gene3D" id="3.40.50.300">
    <property type="entry name" value="P-loop containing nucleotide triphosphate hydrolases"/>
    <property type="match status" value="1"/>
</dbReference>
<keyword evidence="3" id="KW-1185">Reference proteome</keyword>
<feature type="domain" description="AAA+ ATPase" evidence="1">
    <location>
        <begin position="42"/>
        <end position="190"/>
    </location>
</feature>
<name>A0ABW9GA25_9GAMM</name>